<dbReference type="Gene3D" id="3.50.50.60">
    <property type="entry name" value="FAD/NAD(P)-binding domain"/>
    <property type="match status" value="2"/>
</dbReference>
<evidence type="ECO:0000256" key="1">
    <source>
        <dbReference type="ARBA" id="ARBA00001974"/>
    </source>
</evidence>
<accession>A0A1M5WXN8</accession>
<dbReference type="Proteomes" id="UP000184212">
    <property type="component" value="Unassembled WGS sequence"/>
</dbReference>
<evidence type="ECO:0000256" key="5">
    <source>
        <dbReference type="ARBA" id="ARBA00023002"/>
    </source>
</evidence>
<keyword evidence="5" id="KW-0560">Oxidoreductase</keyword>
<dbReference type="SUPFAM" id="SSF54373">
    <property type="entry name" value="FAD-linked reductases, C-terminal domain"/>
    <property type="match status" value="1"/>
</dbReference>
<name>A0A1M5WXN8_9BACT</name>
<dbReference type="Pfam" id="PF00732">
    <property type="entry name" value="GMC_oxred_N"/>
    <property type="match status" value="1"/>
</dbReference>
<dbReference type="RefSeq" id="WP_073142190.1">
    <property type="nucleotide sequence ID" value="NZ_FQWQ01000005.1"/>
</dbReference>
<reference evidence="8 9" key="1">
    <citation type="submission" date="2016-11" db="EMBL/GenBank/DDBJ databases">
        <authorList>
            <person name="Jaros S."/>
            <person name="Januszkiewicz K."/>
            <person name="Wedrychowicz H."/>
        </authorList>
    </citation>
    <scope>NUCLEOTIDE SEQUENCE [LARGE SCALE GENOMIC DNA]</scope>
    <source>
        <strain evidence="8 9">DSM 24574</strain>
    </source>
</reference>
<evidence type="ECO:0000259" key="7">
    <source>
        <dbReference type="Pfam" id="PF05199"/>
    </source>
</evidence>
<keyword evidence="4" id="KW-0274">FAD</keyword>
<dbReference type="STRING" id="947013.SAMN04488109_6119"/>
<keyword evidence="3" id="KW-0285">Flavoprotein</keyword>
<dbReference type="PANTHER" id="PTHR42784:SF1">
    <property type="entry name" value="PYRANOSE 2-OXIDASE"/>
    <property type="match status" value="1"/>
</dbReference>
<dbReference type="InterPro" id="IPR036188">
    <property type="entry name" value="FAD/NAD-bd_sf"/>
</dbReference>
<comment type="cofactor">
    <cofactor evidence="1">
        <name>FAD</name>
        <dbReference type="ChEBI" id="CHEBI:57692"/>
    </cofactor>
</comment>
<dbReference type="AlphaFoldDB" id="A0A1M5WXN8"/>
<evidence type="ECO:0000313" key="8">
    <source>
        <dbReference type="EMBL" id="SHH92271.1"/>
    </source>
</evidence>
<evidence type="ECO:0000256" key="3">
    <source>
        <dbReference type="ARBA" id="ARBA00022630"/>
    </source>
</evidence>
<dbReference type="GO" id="GO:0050660">
    <property type="term" value="F:flavin adenine dinucleotide binding"/>
    <property type="evidence" value="ECO:0007669"/>
    <property type="project" value="InterPro"/>
</dbReference>
<evidence type="ECO:0000313" key="9">
    <source>
        <dbReference type="Proteomes" id="UP000184212"/>
    </source>
</evidence>
<keyword evidence="9" id="KW-1185">Reference proteome</keyword>
<evidence type="ECO:0000256" key="2">
    <source>
        <dbReference type="ARBA" id="ARBA00010790"/>
    </source>
</evidence>
<sequence length="577" mass="64572">MQKDSSSVNVNAAGVAKNTYDAIVIGSGISGGWAAKELCEQGLKTLVLERGRNVEHQKDYPTATKAPWELEHRGRMPRKFLEENPLISKAAGFGEESAHFFIKDKDHPYVQEKPFDWIRGYQVGGKSLTWGRATQRWSNFEFTAPDRFGYGLDWPIRYNDVAPWYSHVEKFIGICGNKDGIEAMPDGEFLPPFEFNCVESHLQKKIKEHYKDRHLVHARWAHLTQPTELHLKQGRGKCQARNMCMRGCPYGGYFSSVSSTLPWAHKTGNLTVRPFSVVHSIIYDEQKGKATGVRVIDANTQESTEYFARVIFVNGSALNSTLVLLNSKSNRFPNGLGNDSGVLGKYVAFHLYRGSVSASIEGFQDRYTYGRNPTEPILANYRNLHKQDTDYFGGFTTFVGAYRPRGAEDAGETELGAPFKSALSKPGGWRTYMYMQGETIPKASNHVRLSDTEKDQWGIPLLVTSVGYDDNDEKMIKDFLTQSSEMLAKAGCLDISPYDTHQAPGLDIHEMGGARMGRDPKTSILNGWNQVHQCKNVFVTDGACMTSTGNQSPSILYMALTARAANHAVEEMKRKNL</sequence>
<dbReference type="OrthoDB" id="1154541at2"/>
<feature type="domain" description="Glucose-methanol-choline oxidoreductase C-terminal" evidence="7">
    <location>
        <begin position="441"/>
        <end position="560"/>
    </location>
</feature>
<feature type="domain" description="Glucose-methanol-choline oxidoreductase N-terminal" evidence="6">
    <location>
        <begin position="231"/>
        <end position="327"/>
    </location>
</feature>
<dbReference type="Pfam" id="PF05199">
    <property type="entry name" value="GMC_oxred_C"/>
    <property type="match status" value="1"/>
</dbReference>
<evidence type="ECO:0000256" key="4">
    <source>
        <dbReference type="ARBA" id="ARBA00022827"/>
    </source>
</evidence>
<comment type="similarity">
    <text evidence="2">Belongs to the GMC oxidoreductase family.</text>
</comment>
<dbReference type="EMBL" id="FQWQ01000005">
    <property type="protein sequence ID" value="SHH92271.1"/>
    <property type="molecule type" value="Genomic_DNA"/>
</dbReference>
<gene>
    <name evidence="8" type="ORF">SAMN04488109_6119</name>
</gene>
<dbReference type="InterPro" id="IPR000172">
    <property type="entry name" value="GMC_OxRdtase_N"/>
</dbReference>
<organism evidence="8 9">
    <name type="scientific">Chryseolinea serpens</name>
    <dbReference type="NCBI Taxonomy" id="947013"/>
    <lineage>
        <taxon>Bacteria</taxon>
        <taxon>Pseudomonadati</taxon>
        <taxon>Bacteroidota</taxon>
        <taxon>Cytophagia</taxon>
        <taxon>Cytophagales</taxon>
        <taxon>Fulvivirgaceae</taxon>
        <taxon>Chryseolinea</taxon>
    </lineage>
</organism>
<dbReference type="PANTHER" id="PTHR42784">
    <property type="entry name" value="PYRANOSE 2-OXIDASE"/>
    <property type="match status" value="1"/>
</dbReference>
<protein>
    <submittedName>
        <fullName evidence="8">Choline dehydrogenase</fullName>
    </submittedName>
</protein>
<dbReference type="InterPro" id="IPR051473">
    <property type="entry name" value="P2Ox-like"/>
</dbReference>
<dbReference type="SUPFAM" id="SSF51905">
    <property type="entry name" value="FAD/NAD(P)-binding domain"/>
    <property type="match status" value="1"/>
</dbReference>
<evidence type="ECO:0000259" key="6">
    <source>
        <dbReference type="Pfam" id="PF00732"/>
    </source>
</evidence>
<dbReference type="InterPro" id="IPR007867">
    <property type="entry name" value="GMC_OxRtase_C"/>
</dbReference>
<dbReference type="GO" id="GO:0016614">
    <property type="term" value="F:oxidoreductase activity, acting on CH-OH group of donors"/>
    <property type="evidence" value="ECO:0007669"/>
    <property type="project" value="InterPro"/>
</dbReference>
<proteinExistence type="inferred from homology"/>